<keyword evidence="2" id="KW-1185">Reference proteome</keyword>
<dbReference type="EMBL" id="LXQA010229937">
    <property type="protein sequence ID" value="MCI36057.1"/>
    <property type="molecule type" value="Genomic_DNA"/>
</dbReference>
<dbReference type="Proteomes" id="UP000265520">
    <property type="component" value="Unassembled WGS sequence"/>
</dbReference>
<reference evidence="1 2" key="1">
    <citation type="journal article" date="2018" name="Front. Plant Sci.">
        <title>Red Clover (Trifolium pratense) and Zigzag Clover (T. medium) - A Picture of Genomic Similarities and Differences.</title>
        <authorList>
            <person name="Dluhosova J."/>
            <person name="Istvanek J."/>
            <person name="Nedelnik J."/>
            <person name="Repkova J."/>
        </authorList>
    </citation>
    <scope>NUCLEOTIDE SEQUENCE [LARGE SCALE GENOMIC DNA]</scope>
    <source>
        <strain evidence="2">cv. 10/8</strain>
        <tissue evidence="1">Leaf</tissue>
    </source>
</reference>
<accession>A0A392RII8</accession>
<sequence>MMRFVGFVSATGIASGVGGVVVMGEFGVGVCGVVGLR</sequence>
<protein>
    <submittedName>
        <fullName evidence="1">Uncharacterized protein</fullName>
    </submittedName>
</protein>
<organism evidence="1 2">
    <name type="scientific">Trifolium medium</name>
    <dbReference type="NCBI Taxonomy" id="97028"/>
    <lineage>
        <taxon>Eukaryota</taxon>
        <taxon>Viridiplantae</taxon>
        <taxon>Streptophyta</taxon>
        <taxon>Embryophyta</taxon>
        <taxon>Tracheophyta</taxon>
        <taxon>Spermatophyta</taxon>
        <taxon>Magnoliopsida</taxon>
        <taxon>eudicotyledons</taxon>
        <taxon>Gunneridae</taxon>
        <taxon>Pentapetalae</taxon>
        <taxon>rosids</taxon>
        <taxon>fabids</taxon>
        <taxon>Fabales</taxon>
        <taxon>Fabaceae</taxon>
        <taxon>Papilionoideae</taxon>
        <taxon>50 kb inversion clade</taxon>
        <taxon>NPAAA clade</taxon>
        <taxon>Hologalegina</taxon>
        <taxon>IRL clade</taxon>
        <taxon>Trifolieae</taxon>
        <taxon>Trifolium</taxon>
    </lineage>
</organism>
<feature type="non-terminal residue" evidence="1">
    <location>
        <position position="37"/>
    </location>
</feature>
<name>A0A392RII8_9FABA</name>
<evidence type="ECO:0000313" key="2">
    <source>
        <dbReference type="Proteomes" id="UP000265520"/>
    </source>
</evidence>
<dbReference type="AlphaFoldDB" id="A0A392RII8"/>
<proteinExistence type="predicted"/>
<comment type="caution">
    <text evidence="1">The sequence shown here is derived from an EMBL/GenBank/DDBJ whole genome shotgun (WGS) entry which is preliminary data.</text>
</comment>
<evidence type="ECO:0000313" key="1">
    <source>
        <dbReference type="EMBL" id="MCI36057.1"/>
    </source>
</evidence>